<keyword evidence="3" id="KW-1185">Reference proteome</keyword>
<evidence type="ECO:0008006" key="4">
    <source>
        <dbReference type="Google" id="ProtNLM"/>
    </source>
</evidence>
<gene>
    <name evidence="2" type="ORF">PCOR1329_LOCUS68366</name>
</gene>
<evidence type="ECO:0000313" key="3">
    <source>
        <dbReference type="Proteomes" id="UP001189429"/>
    </source>
</evidence>
<feature type="region of interest" description="Disordered" evidence="1">
    <location>
        <begin position="268"/>
        <end position="316"/>
    </location>
</feature>
<feature type="compositionally biased region" description="Basic and acidic residues" evidence="1">
    <location>
        <begin position="273"/>
        <end position="284"/>
    </location>
</feature>
<organism evidence="2 3">
    <name type="scientific">Prorocentrum cordatum</name>
    <dbReference type="NCBI Taxonomy" id="2364126"/>
    <lineage>
        <taxon>Eukaryota</taxon>
        <taxon>Sar</taxon>
        <taxon>Alveolata</taxon>
        <taxon>Dinophyceae</taxon>
        <taxon>Prorocentrales</taxon>
        <taxon>Prorocentraceae</taxon>
        <taxon>Prorocentrum</taxon>
    </lineage>
</organism>
<dbReference type="EMBL" id="CAUYUJ010018915">
    <property type="protein sequence ID" value="CAK0887254.1"/>
    <property type="molecule type" value="Genomic_DNA"/>
</dbReference>
<sequence length="411" mass="45933">MKGALHLDSAGNNSGTGLPDEFQFNAGELRVKFVLSPSTSASYDKYFALGLTPPFAEFELLVQQDHLPDLNLQSLVDNTLDVKLALFDDFIMSFLLYMWYIMLWKSRVISLCCTITVICWLTEYPDEDWARLSTFVTCLIVLIVNFFENQRLSMTTGGPNAPLTEEGFNRVANWDDPWQMHVFMLRFVALLGGTVRSEHDLHQFVVPMVKDGVPVVSLSTALEALRRQPWCKLEPRKLKERDLVRLHGRRKASVKKIKERVCHGLPKQSVSDRSVRASATREDSSDVEPGLNDQPPSQESLSRSVASDMSASRTTKKTVSAVLLEFEPDDLGLEPESCTRRVPLDGELVYSTTDRSKGDWKMTRVDLTPDDGEDGEHKHGGGSCGPAGSSTSTTKEDSGFRVRRTLPSAKL</sequence>
<name>A0ABN9WPQ1_9DINO</name>
<reference evidence="2" key="1">
    <citation type="submission" date="2023-10" db="EMBL/GenBank/DDBJ databases">
        <authorList>
            <person name="Chen Y."/>
            <person name="Shah S."/>
            <person name="Dougan E. K."/>
            <person name="Thang M."/>
            <person name="Chan C."/>
        </authorList>
    </citation>
    <scope>NUCLEOTIDE SEQUENCE [LARGE SCALE GENOMIC DNA]</scope>
</reference>
<feature type="region of interest" description="Disordered" evidence="1">
    <location>
        <begin position="362"/>
        <end position="411"/>
    </location>
</feature>
<protein>
    <recommendedName>
        <fullName evidence="4">Autophagy-related protein 9</fullName>
    </recommendedName>
</protein>
<proteinExistence type="predicted"/>
<accession>A0ABN9WPQ1</accession>
<evidence type="ECO:0000256" key="1">
    <source>
        <dbReference type="SAM" id="MobiDB-lite"/>
    </source>
</evidence>
<evidence type="ECO:0000313" key="2">
    <source>
        <dbReference type="EMBL" id="CAK0887254.1"/>
    </source>
</evidence>
<feature type="compositionally biased region" description="Polar residues" evidence="1">
    <location>
        <begin position="294"/>
        <end position="313"/>
    </location>
</feature>
<dbReference type="Proteomes" id="UP001189429">
    <property type="component" value="Unassembled WGS sequence"/>
</dbReference>
<comment type="caution">
    <text evidence="2">The sequence shown here is derived from an EMBL/GenBank/DDBJ whole genome shotgun (WGS) entry which is preliminary data.</text>
</comment>